<reference evidence="2" key="1">
    <citation type="submission" date="2017-10" db="EMBL/GenBank/DDBJ databases">
        <authorList>
            <person name="Toshchakov S.V."/>
            <person name="Goeva M.A."/>
        </authorList>
    </citation>
    <scope>NUCLEOTIDE SEQUENCE [LARGE SCALE GENOMIC DNA]</scope>
    <source>
        <strain evidence="2">JR1/69-1-13</strain>
    </source>
</reference>
<dbReference type="Proteomes" id="UP000245048">
    <property type="component" value="Unassembled WGS sequence"/>
</dbReference>
<dbReference type="EMBL" id="PDOA01000002">
    <property type="protein sequence ID" value="PWC29957.1"/>
    <property type="molecule type" value="Genomic_DNA"/>
</dbReference>
<accession>A0A2U1V7R4</accession>
<keyword evidence="2" id="KW-1185">Reference proteome</keyword>
<dbReference type="AlphaFoldDB" id="A0A2U1V7R4"/>
<sequence length="107" mass="11309">MCAVHVFQEADRLSAAEIAALTAGLRALPGRWSLFPSVGCDGEVTLLAAPAAWAEEEWCVIIQRFPHGLRLLLSVGEALETLGTAPDVPAAIRLMAEAAQRHAPVPA</sequence>
<proteinExistence type="predicted"/>
<gene>
    <name evidence="1" type="ORF">CR165_03550</name>
</gene>
<organism evidence="1 2">
    <name type="scientific">Teichococcus aestuarii</name>
    <dbReference type="NCBI Taxonomy" id="568898"/>
    <lineage>
        <taxon>Bacteria</taxon>
        <taxon>Pseudomonadati</taxon>
        <taxon>Pseudomonadota</taxon>
        <taxon>Alphaproteobacteria</taxon>
        <taxon>Acetobacterales</taxon>
        <taxon>Roseomonadaceae</taxon>
        <taxon>Roseomonas</taxon>
    </lineage>
</organism>
<evidence type="ECO:0000313" key="2">
    <source>
        <dbReference type="Proteomes" id="UP000245048"/>
    </source>
</evidence>
<comment type="caution">
    <text evidence="1">The sequence shown here is derived from an EMBL/GenBank/DDBJ whole genome shotgun (WGS) entry which is preliminary data.</text>
</comment>
<name>A0A2U1V7R4_9PROT</name>
<protein>
    <submittedName>
        <fullName evidence="1">Uncharacterized protein</fullName>
    </submittedName>
</protein>
<evidence type="ECO:0000313" key="1">
    <source>
        <dbReference type="EMBL" id="PWC29957.1"/>
    </source>
</evidence>